<dbReference type="Pfam" id="PF23733">
    <property type="entry name" value="GRXCR1-2_C"/>
    <property type="match status" value="1"/>
</dbReference>
<feature type="domain" description="Glutaredoxin" evidence="2">
    <location>
        <begin position="117"/>
        <end position="186"/>
    </location>
</feature>
<dbReference type="CDD" id="cd03031">
    <property type="entry name" value="GRX_GRX_like"/>
    <property type="match status" value="1"/>
</dbReference>
<dbReference type="Gene3D" id="3.40.30.10">
    <property type="entry name" value="Glutaredoxin"/>
    <property type="match status" value="1"/>
</dbReference>
<sequence>MWLRRSKSNLRIHSNSNFSCSSFKDIQSLCADDFSSGSDSVDTPKKVSSIFHRVRLANSVLRSLTSLPSLDPLPESNESSVAADPPLASSASLSLSPENQIQSEPLISLPGAEKRVVVYFTSLRVVRSTFEDCTTVRSILRGMRVLIDERDLSMDSGFTGELQRILGLSDKTKLTLPRVFIGGRYIGGAEEIRRLNETGELKNYVEGLQPAEPGTCEVCGGYRFILCNECSGSHKCYGEKGGFKSCTTCNENGLIRCPSCSCAPF</sequence>
<dbReference type="Proteomes" id="UP001630127">
    <property type="component" value="Unassembled WGS sequence"/>
</dbReference>
<dbReference type="SUPFAM" id="SSF52833">
    <property type="entry name" value="Thioredoxin-like"/>
    <property type="match status" value="1"/>
</dbReference>
<comment type="caution">
    <text evidence="3">The sequence shown here is derived from an EMBL/GenBank/DDBJ whole genome shotgun (WGS) entry which is preliminary data.</text>
</comment>
<dbReference type="Pfam" id="PF00462">
    <property type="entry name" value="Glutaredoxin"/>
    <property type="match status" value="1"/>
</dbReference>
<feature type="region of interest" description="Disordered" evidence="1">
    <location>
        <begin position="74"/>
        <end position="94"/>
    </location>
</feature>
<dbReference type="EMBL" id="JBJUIK010000004">
    <property type="protein sequence ID" value="KAL3530922.1"/>
    <property type="molecule type" value="Genomic_DNA"/>
</dbReference>
<evidence type="ECO:0000256" key="1">
    <source>
        <dbReference type="SAM" id="MobiDB-lite"/>
    </source>
</evidence>
<evidence type="ECO:0000313" key="4">
    <source>
        <dbReference type="Proteomes" id="UP001630127"/>
    </source>
</evidence>
<keyword evidence="4" id="KW-1185">Reference proteome</keyword>
<organism evidence="3 4">
    <name type="scientific">Cinchona calisaya</name>
    <dbReference type="NCBI Taxonomy" id="153742"/>
    <lineage>
        <taxon>Eukaryota</taxon>
        <taxon>Viridiplantae</taxon>
        <taxon>Streptophyta</taxon>
        <taxon>Embryophyta</taxon>
        <taxon>Tracheophyta</taxon>
        <taxon>Spermatophyta</taxon>
        <taxon>Magnoliopsida</taxon>
        <taxon>eudicotyledons</taxon>
        <taxon>Gunneridae</taxon>
        <taxon>Pentapetalae</taxon>
        <taxon>asterids</taxon>
        <taxon>lamiids</taxon>
        <taxon>Gentianales</taxon>
        <taxon>Rubiaceae</taxon>
        <taxon>Cinchonoideae</taxon>
        <taxon>Cinchoneae</taxon>
        <taxon>Cinchona</taxon>
    </lineage>
</organism>
<accession>A0ABD3AGN6</accession>
<evidence type="ECO:0000313" key="3">
    <source>
        <dbReference type="EMBL" id="KAL3530922.1"/>
    </source>
</evidence>
<dbReference type="InterPro" id="IPR002109">
    <property type="entry name" value="Glutaredoxin"/>
</dbReference>
<dbReference type="AlphaFoldDB" id="A0ABD3AGN6"/>
<gene>
    <name evidence="3" type="ORF">ACH5RR_010244</name>
</gene>
<reference evidence="3 4" key="1">
    <citation type="submission" date="2024-11" db="EMBL/GenBank/DDBJ databases">
        <title>A near-complete genome assembly of Cinchona calisaya.</title>
        <authorList>
            <person name="Lian D.C."/>
            <person name="Zhao X.W."/>
            <person name="Wei L."/>
        </authorList>
    </citation>
    <scope>NUCLEOTIDE SEQUENCE [LARGE SCALE GENOMIC DNA]</scope>
    <source>
        <tissue evidence="3">Nenye</tissue>
    </source>
</reference>
<evidence type="ECO:0000259" key="2">
    <source>
        <dbReference type="Pfam" id="PF00462"/>
    </source>
</evidence>
<name>A0ABD3AGN6_9GENT</name>
<dbReference type="PANTHER" id="PTHR45669">
    <property type="entry name" value="GLUTAREDOXIN DOMAIN-CONTAINING CYSTEINE-RICH PROTEIN CG12206-RELATED"/>
    <property type="match status" value="1"/>
</dbReference>
<proteinExistence type="predicted"/>
<dbReference type="InterPro" id="IPR036249">
    <property type="entry name" value="Thioredoxin-like_sf"/>
</dbReference>
<dbReference type="PANTHER" id="PTHR45669:SF26">
    <property type="entry name" value="GLUTAREDOXIN DOMAIN-CONTAINING PROTEIN"/>
    <property type="match status" value="1"/>
</dbReference>
<dbReference type="PROSITE" id="PS51354">
    <property type="entry name" value="GLUTAREDOXIN_2"/>
    <property type="match status" value="1"/>
</dbReference>
<protein>
    <recommendedName>
        <fullName evidence="2">Glutaredoxin domain-containing protein</fullName>
    </recommendedName>
</protein>